<name>A0A1B0DJ93_PHLPP</name>
<feature type="compositionally biased region" description="Basic and acidic residues" evidence="1">
    <location>
        <begin position="76"/>
        <end position="88"/>
    </location>
</feature>
<dbReference type="VEuPathDB" id="VectorBase:PPAI008317"/>
<protein>
    <submittedName>
        <fullName evidence="2">Uncharacterized protein</fullName>
    </submittedName>
</protein>
<keyword evidence="3" id="KW-1185">Reference proteome</keyword>
<reference evidence="2" key="1">
    <citation type="submission" date="2022-08" db="UniProtKB">
        <authorList>
            <consortium name="EnsemblMetazoa"/>
        </authorList>
    </citation>
    <scope>IDENTIFICATION</scope>
    <source>
        <strain evidence="2">Israel</strain>
    </source>
</reference>
<sequence length="267" mass="29035">MATGDSKSASVKLKHDPTLVTIKTEPGLRTHIKTERLSSFKMPRDLTLGGPGPGKTARGGSNKKIYTPNLNAVRHKNTDVKTSRDTQHKKMTKSPQRERGGKVAMNRGNLVQTMGVFSEGTAKSAKRHSESRYSSSERESLSLSRRSSASKKDTTQPVHGGRVIRDILDSSDEDDCTMDEDATMPVMLQADETISNAPTVSTTIPFNTKLKSDPDGAKTPQSLEEIFGSKSSQLFLLQLPDTLPGTVLDTSKADSRKEGDDQDTSNT</sequence>
<evidence type="ECO:0000313" key="2">
    <source>
        <dbReference type="EnsemblMetazoa" id="PPAI008317-PA"/>
    </source>
</evidence>
<proteinExistence type="predicted"/>
<organism evidence="2 3">
    <name type="scientific">Phlebotomus papatasi</name>
    <name type="common">Sandfly</name>
    <dbReference type="NCBI Taxonomy" id="29031"/>
    <lineage>
        <taxon>Eukaryota</taxon>
        <taxon>Metazoa</taxon>
        <taxon>Ecdysozoa</taxon>
        <taxon>Arthropoda</taxon>
        <taxon>Hexapoda</taxon>
        <taxon>Insecta</taxon>
        <taxon>Pterygota</taxon>
        <taxon>Neoptera</taxon>
        <taxon>Endopterygota</taxon>
        <taxon>Diptera</taxon>
        <taxon>Nematocera</taxon>
        <taxon>Psychodoidea</taxon>
        <taxon>Psychodidae</taxon>
        <taxon>Phlebotomus</taxon>
        <taxon>Phlebotomus</taxon>
    </lineage>
</organism>
<dbReference type="Proteomes" id="UP000092462">
    <property type="component" value="Unassembled WGS sequence"/>
</dbReference>
<dbReference type="AlphaFoldDB" id="A0A1B0DJ93"/>
<feature type="compositionally biased region" description="Acidic residues" evidence="1">
    <location>
        <begin position="169"/>
        <end position="178"/>
    </location>
</feature>
<dbReference type="VEuPathDB" id="VectorBase:PPAPM1_001319"/>
<accession>A0A1B0DJ93</accession>
<evidence type="ECO:0000313" key="3">
    <source>
        <dbReference type="Proteomes" id="UP000092462"/>
    </source>
</evidence>
<feature type="region of interest" description="Disordered" evidence="1">
    <location>
        <begin position="38"/>
        <end position="178"/>
    </location>
</feature>
<dbReference type="EnsemblMetazoa" id="PPAI008317-RA">
    <property type="protein sequence ID" value="PPAI008317-PA"/>
    <property type="gene ID" value="PPAI008317"/>
</dbReference>
<evidence type="ECO:0000256" key="1">
    <source>
        <dbReference type="SAM" id="MobiDB-lite"/>
    </source>
</evidence>
<dbReference type="EMBL" id="AJVK01034908">
    <property type="status" value="NOT_ANNOTATED_CDS"/>
    <property type="molecule type" value="Genomic_DNA"/>
</dbReference>
<feature type="compositionally biased region" description="Basic and acidic residues" evidence="1">
    <location>
        <begin position="127"/>
        <end position="140"/>
    </location>
</feature>
<feature type="region of interest" description="Disordered" evidence="1">
    <location>
        <begin position="243"/>
        <end position="267"/>
    </location>
</feature>